<protein>
    <recommendedName>
        <fullName evidence="4">Lipoprotein</fullName>
    </recommendedName>
</protein>
<keyword evidence="1" id="KW-0732">Signal</keyword>
<reference evidence="2" key="1">
    <citation type="submission" date="2022-07" db="EMBL/GenBank/DDBJ databases">
        <title>Prevotella copri.</title>
        <authorList>
            <person name="Yang C."/>
        </authorList>
    </citation>
    <scope>NUCLEOTIDE SEQUENCE</scope>
    <source>
        <strain evidence="2">HF2107</strain>
    </source>
</reference>
<dbReference type="PROSITE" id="PS51257">
    <property type="entry name" value="PROKAR_LIPOPROTEIN"/>
    <property type="match status" value="1"/>
</dbReference>
<sequence length="121" mass="13329">MGKKMSMLISLAFAFVSLFTFVGCSSDDDDIPTTGFVRVEFPYWSGSVGTGDVYVYLADQYASGNYVCIKSSKIRSTKTTDIELNPGNYYVRISMDGIDTEGDGYLQVQAGKVEVIKVCKR</sequence>
<gene>
    <name evidence="2" type="ORF">NNC64_09755</name>
</gene>
<comment type="caution">
    <text evidence="2">The sequence shown here is derived from an EMBL/GenBank/DDBJ whole genome shotgun (WGS) entry which is preliminary data.</text>
</comment>
<feature type="chain" id="PRO_5043902170" description="Lipoprotein" evidence="1">
    <location>
        <begin position="27"/>
        <end position="121"/>
    </location>
</feature>
<evidence type="ECO:0000313" key="3">
    <source>
        <dbReference type="Proteomes" id="UP001205531"/>
    </source>
</evidence>
<dbReference type="AlphaFoldDB" id="A0AAW5IIJ9"/>
<organism evidence="2 3">
    <name type="scientific">Segatella copri</name>
    <dbReference type="NCBI Taxonomy" id="165179"/>
    <lineage>
        <taxon>Bacteria</taxon>
        <taxon>Pseudomonadati</taxon>
        <taxon>Bacteroidota</taxon>
        <taxon>Bacteroidia</taxon>
        <taxon>Bacteroidales</taxon>
        <taxon>Prevotellaceae</taxon>
        <taxon>Segatella</taxon>
    </lineage>
</organism>
<evidence type="ECO:0000256" key="1">
    <source>
        <dbReference type="SAM" id="SignalP"/>
    </source>
</evidence>
<dbReference type="EMBL" id="JANDWZ010000020">
    <property type="protein sequence ID" value="MCP9564839.1"/>
    <property type="molecule type" value="Genomic_DNA"/>
</dbReference>
<evidence type="ECO:0000313" key="2">
    <source>
        <dbReference type="EMBL" id="MCP9564839.1"/>
    </source>
</evidence>
<name>A0AAW5IIJ9_9BACT</name>
<dbReference type="Proteomes" id="UP001205531">
    <property type="component" value="Unassembled WGS sequence"/>
</dbReference>
<accession>A0AAW5IIJ9</accession>
<dbReference type="RefSeq" id="WP_254952473.1">
    <property type="nucleotide sequence ID" value="NZ_JANDWY010000017.1"/>
</dbReference>
<evidence type="ECO:0008006" key="4">
    <source>
        <dbReference type="Google" id="ProtNLM"/>
    </source>
</evidence>
<feature type="signal peptide" evidence="1">
    <location>
        <begin position="1"/>
        <end position="26"/>
    </location>
</feature>
<proteinExistence type="predicted"/>